<proteinExistence type="predicted"/>
<feature type="domain" description="Sialate O-acetylesterase" evidence="3">
    <location>
        <begin position="109"/>
        <end position="238"/>
    </location>
</feature>
<keyword evidence="2" id="KW-0732">Signal</keyword>
<comment type="caution">
    <text evidence="4">The sequence shown here is derived from an EMBL/GenBank/DDBJ whole genome shotgun (WGS) entry which is preliminary data.</text>
</comment>
<organism evidence="4 5">
    <name type="scientific">Mesonia aestuariivivens</name>
    <dbReference type="NCBI Taxonomy" id="2796128"/>
    <lineage>
        <taxon>Bacteria</taxon>
        <taxon>Pseudomonadati</taxon>
        <taxon>Bacteroidota</taxon>
        <taxon>Flavobacteriia</taxon>
        <taxon>Flavobacteriales</taxon>
        <taxon>Flavobacteriaceae</taxon>
        <taxon>Mesonia</taxon>
    </lineage>
</organism>
<feature type="domain" description="Sialate O-acetylesterase" evidence="3">
    <location>
        <begin position="282"/>
        <end position="388"/>
    </location>
</feature>
<evidence type="ECO:0000313" key="5">
    <source>
        <dbReference type="Proteomes" id="UP000719267"/>
    </source>
</evidence>
<feature type="chain" id="PRO_5045876732" evidence="2">
    <location>
        <begin position="24"/>
        <end position="509"/>
    </location>
</feature>
<dbReference type="InterPro" id="IPR005181">
    <property type="entry name" value="SASA"/>
</dbReference>
<dbReference type="PANTHER" id="PTHR22901:SF0">
    <property type="entry name" value="SIALATE O-ACETYLESTERASE"/>
    <property type="match status" value="1"/>
</dbReference>
<evidence type="ECO:0000256" key="1">
    <source>
        <dbReference type="ARBA" id="ARBA00022801"/>
    </source>
</evidence>
<feature type="signal peptide" evidence="2">
    <location>
        <begin position="1"/>
        <end position="23"/>
    </location>
</feature>
<gene>
    <name evidence="4" type="ORF">KW502_12540</name>
</gene>
<evidence type="ECO:0000256" key="2">
    <source>
        <dbReference type="SAM" id="SignalP"/>
    </source>
</evidence>
<dbReference type="Pfam" id="PF03629">
    <property type="entry name" value="SASA"/>
    <property type="match status" value="2"/>
</dbReference>
<dbReference type="PANTHER" id="PTHR22901">
    <property type="entry name" value="SIALATE O-ACETYLESTERASE"/>
    <property type="match status" value="1"/>
</dbReference>
<keyword evidence="5" id="KW-1185">Reference proteome</keyword>
<name>A0ABS6W437_9FLAO</name>
<keyword evidence="1" id="KW-0378">Hydrolase</keyword>
<dbReference type="RefSeq" id="WP_219040903.1">
    <property type="nucleotide sequence ID" value="NZ_JAHWDF010000015.1"/>
</dbReference>
<reference evidence="4 5" key="1">
    <citation type="submission" date="2021-07" db="EMBL/GenBank/DDBJ databases">
        <title>Mesonia aestuariivivens sp. nov., isolated from a tidal flat.</title>
        <authorList>
            <person name="Kim Y.-O."/>
            <person name="Yoon J.-H."/>
        </authorList>
    </citation>
    <scope>NUCLEOTIDE SEQUENCE [LARGE SCALE GENOMIC DNA]</scope>
    <source>
        <strain evidence="4 5">JHPTF-M18</strain>
    </source>
</reference>
<protein>
    <submittedName>
        <fullName evidence="4">Sialate O-acetylesterase</fullName>
    </submittedName>
</protein>
<dbReference type="InterPro" id="IPR039329">
    <property type="entry name" value="SIAE"/>
</dbReference>
<dbReference type="Proteomes" id="UP000719267">
    <property type="component" value="Unassembled WGS sequence"/>
</dbReference>
<accession>A0ABS6W437</accession>
<sequence>MVSFQKYCFFFFFALSVHFSVQAQIKLPSLVGDHMVLQQDTEVKLWGWASSNENINITADWLSKPITISSDEDGNWKTTIKTPEADHQPHQITLEGKNKIEINDILFGEVWLCSGQSNMYFPVGKKEDTWKTGVTNYQEEVNNADQPQIRLFTVGLAASQTPLKDVKGTWQIGSPETVYNFSAVAYFFGKNLYENLNVPIGLISSSWGGTRAEAWTSQEVLEDTPDYLPILERFTEKQISYYKKLQHYYQEKEKAQRDSSKLTLDKPTYGELNKDPYVLYNAMLHPLINYTIKGVTWYQGESNAQRAYQYRTLFPDMIQNWREDWQQENLPLYFVQITPHHSQNPEIREAQLMAYRSVDHTGMVVTTDIGNPKNIHPENKQEVGRRLALWARSNTYGEKNIEYSGPMYKDFNVKRNKIQIYFDFAENGLQKKGKQLTHFEIAGEDQKFYPAKARIKGNTVIVSSAKVKKPVAVRFGWSKSPEPNLFNTAGLPASPFRTDNWPGETHQKF</sequence>
<evidence type="ECO:0000259" key="3">
    <source>
        <dbReference type="Pfam" id="PF03629"/>
    </source>
</evidence>
<dbReference type="EMBL" id="JAHWDF010000015">
    <property type="protein sequence ID" value="MBW2962620.1"/>
    <property type="molecule type" value="Genomic_DNA"/>
</dbReference>
<evidence type="ECO:0000313" key="4">
    <source>
        <dbReference type="EMBL" id="MBW2962620.1"/>
    </source>
</evidence>